<keyword evidence="5" id="KW-0156">Chromatin regulator</keyword>
<reference evidence="11 12" key="1">
    <citation type="journal article" date="2007" name="Proc. Natl. Acad. Sci. U.S.A.">
        <title>The tiny eukaryote Ostreococcus provides genomic insights into the paradox of plankton speciation.</title>
        <authorList>
            <person name="Palenik B."/>
            <person name="Grimwood J."/>
            <person name="Aerts A."/>
            <person name="Rouze P."/>
            <person name="Salamov A."/>
            <person name="Putnam N."/>
            <person name="Dupont C."/>
            <person name="Jorgensen R."/>
            <person name="Derelle E."/>
            <person name="Rombauts S."/>
            <person name="Zhou K."/>
            <person name="Otillar R."/>
            <person name="Merchant S.S."/>
            <person name="Podell S."/>
            <person name="Gaasterland T."/>
            <person name="Napoli C."/>
            <person name="Gendler K."/>
            <person name="Manuell A."/>
            <person name="Tai V."/>
            <person name="Vallon O."/>
            <person name="Piganeau G."/>
            <person name="Jancek S."/>
            <person name="Heijde M."/>
            <person name="Jabbari K."/>
            <person name="Bowler C."/>
            <person name="Lohr M."/>
            <person name="Robbens S."/>
            <person name="Werner G."/>
            <person name="Dubchak I."/>
            <person name="Pazour G.J."/>
            <person name="Ren Q."/>
            <person name="Paulsen I."/>
            <person name="Delwiche C."/>
            <person name="Schmutz J."/>
            <person name="Rokhsar D."/>
            <person name="Van de Peer Y."/>
            <person name="Moreau H."/>
            <person name="Grigoriev I.V."/>
        </authorList>
    </citation>
    <scope>NUCLEOTIDE SEQUENCE [LARGE SCALE GENOMIC DNA]</scope>
    <source>
        <strain evidence="11 12">CCE9901</strain>
    </source>
</reference>
<keyword evidence="2" id="KW-0479">Metal-binding</keyword>
<evidence type="ECO:0000256" key="7">
    <source>
        <dbReference type="ARBA" id="ARBA00023163"/>
    </source>
</evidence>
<sequence length="471" mass="53783">MAPSAYTPSTSKTFDGRALRPDYKSASAGADDVDEYPVSSPVESDCFGDSESEPDARFATYTGAISVYGEFRDRRSPRQVFLRRNLSYHVERASAGSRDERGSARARGAAARERELAEKYETTYEYDRCTTRVRVRGYGCNMCKCVCVGLRGLMTHLRASHDLFRYSARREGRRAIVRIYPKGENFTADRSFVLRSQTDIQTANDKEFSFYRGKRSKREVFRERVTKAELDALYERDVRAAPPPRVVWRAVPNDDHYDRVKLEKRKRAQEEERRRIAALPFKPMVCKKNANGAASAAATKPKPKPPKKPLGPFYNSRSFVEMSEIPEQDSDDENLIPVEIMESKRFMEEFVDFSTEELSFMEAWNDVAMKFRCVADYEAPSLCEAFVRVHGDKLKVSDEFFKMFVLTLFGMYENGILNRRAVAEALGKCKSLSGASAFDRVSTSVTDREHCSVALFEKFPKFVTTLKNLSY</sequence>
<evidence type="ECO:0000256" key="3">
    <source>
        <dbReference type="ARBA" id="ARBA00022771"/>
    </source>
</evidence>
<gene>
    <name evidence="11" type="primary">VEF3501</name>
    <name evidence="11" type="ORF">OSTLU_29544</name>
</gene>
<feature type="compositionally biased region" description="Polar residues" evidence="8">
    <location>
        <begin position="1"/>
        <end position="13"/>
    </location>
</feature>
<evidence type="ECO:0000256" key="6">
    <source>
        <dbReference type="ARBA" id="ARBA00023015"/>
    </source>
</evidence>
<dbReference type="HOGENOM" id="CLU_580607_0_0_1"/>
<evidence type="ECO:0000313" key="11">
    <source>
        <dbReference type="EMBL" id="ABP01059.1"/>
    </source>
</evidence>
<dbReference type="PANTHER" id="PTHR22597">
    <property type="entry name" value="POLYCOMB GROUP PROTEIN"/>
    <property type="match status" value="1"/>
</dbReference>
<evidence type="ECO:0000313" key="12">
    <source>
        <dbReference type="Proteomes" id="UP000001568"/>
    </source>
</evidence>
<evidence type="ECO:0000256" key="8">
    <source>
        <dbReference type="SAM" id="MobiDB-lite"/>
    </source>
</evidence>
<name>A4SBA9_OSTLU</name>
<organism evidence="11 12">
    <name type="scientific">Ostreococcus lucimarinus (strain CCE9901)</name>
    <dbReference type="NCBI Taxonomy" id="436017"/>
    <lineage>
        <taxon>Eukaryota</taxon>
        <taxon>Viridiplantae</taxon>
        <taxon>Chlorophyta</taxon>
        <taxon>Mamiellophyceae</taxon>
        <taxon>Mamiellales</taxon>
        <taxon>Bathycoccaceae</taxon>
        <taxon>Ostreococcus</taxon>
    </lineage>
</organism>
<dbReference type="Pfam" id="PF23320">
    <property type="entry name" value="Zn_SUZ12"/>
    <property type="match status" value="1"/>
</dbReference>
<keyword evidence="3" id="KW-0863">Zinc-finger</keyword>
<dbReference type="InterPro" id="IPR019135">
    <property type="entry name" value="Polycomb_protein_VEFS-Box"/>
</dbReference>
<dbReference type="KEGG" id="olu:OSTLU_29544"/>
<dbReference type="AlphaFoldDB" id="A4SBA9"/>
<feature type="compositionally biased region" description="Basic and acidic residues" evidence="8">
    <location>
        <begin position="14"/>
        <end position="23"/>
    </location>
</feature>
<evidence type="ECO:0000256" key="4">
    <source>
        <dbReference type="ARBA" id="ARBA00022833"/>
    </source>
</evidence>
<dbReference type="GO" id="GO:0005634">
    <property type="term" value="C:nucleus"/>
    <property type="evidence" value="ECO:0007669"/>
    <property type="project" value="TreeGrafter"/>
</dbReference>
<keyword evidence="7" id="KW-0804">Transcription</keyword>
<dbReference type="GO" id="GO:0006325">
    <property type="term" value="P:chromatin organization"/>
    <property type="evidence" value="ECO:0007669"/>
    <property type="project" value="UniProtKB-KW"/>
</dbReference>
<dbReference type="InterPro" id="IPR057540">
    <property type="entry name" value="Znf_SUZ12"/>
</dbReference>
<evidence type="ECO:0000259" key="9">
    <source>
        <dbReference type="Pfam" id="PF09733"/>
    </source>
</evidence>
<feature type="domain" description="Polycomb protein SUZ12-like zinc finger" evidence="10">
    <location>
        <begin position="129"/>
        <end position="178"/>
    </location>
</feature>
<dbReference type="GO" id="GO:0008270">
    <property type="term" value="F:zinc ion binding"/>
    <property type="evidence" value="ECO:0007669"/>
    <property type="project" value="UniProtKB-KW"/>
</dbReference>
<dbReference type="OMA" id="TEVAENC"/>
<evidence type="ECO:0000256" key="1">
    <source>
        <dbReference type="ARBA" id="ARBA00007416"/>
    </source>
</evidence>
<feature type="region of interest" description="Disordered" evidence="8">
    <location>
        <begin position="1"/>
        <end position="54"/>
    </location>
</feature>
<dbReference type="GeneID" id="5006799"/>
<keyword evidence="6" id="KW-0805">Transcription regulation</keyword>
<feature type="domain" description="Polycomb protein VEFS-Box" evidence="9">
    <location>
        <begin position="313"/>
        <end position="421"/>
    </location>
</feature>
<dbReference type="OrthoDB" id="166746at2759"/>
<proteinExistence type="inferred from homology"/>
<keyword evidence="12" id="KW-1185">Reference proteome</keyword>
<dbReference type="CDD" id="cd21553">
    <property type="entry name" value="VEFS-box_EMF2-like"/>
    <property type="match status" value="1"/>
</dbReference>
<dbReference type="PANTHER" id="PTHR22597:SF0">
    <property type="entry name" value="POLYCOMB PROTEIN SUZ12"/>
    <property type="match status" value="1"/>
</dbReference>
<dbReference type="Gramene" id="ABP01059">
    <property type="protein sequence ID" value="ABP01059"/>
    <property type="gene ID" value="OSTLU_29544"/>
</dbReference>
<dbReference type="Proteomes" id="UP000001568">
    <property type="component" value="Chromosome 20"/>
</dbReference>
<evidence type="ECO:0000256" key="2">
    <source>
        <dbReference type="ARBA" id="ARBA00022723"/>
    </source>
</evidence>
<dbReference type="STRING" id="436017.A4SBA9"/>
<keyword evidence="4" id="KW-0862">Zinc</keyword>
<evidence type="ECO:0000259" key="10">
    <source>
        <dbReference type="Pfam" id="PF23320"/>
    </source>
</evidence>
<accession>A4SBA9</accession>
<dbReference type="RefSeq" id="XP_001422742.1">
    <property type="nucleotide sequence ID" value="XM_001422705.1"/>
</dbReference>
<protein>
    <submittedName>
        <fullName evidence="11">Uncharacterized protein</fullName>
    </submittedName>
</protein>
<dbReference type="EMBL" id="CP000600">
    <property type="protein sequence ID" value="ABP01059.1"/>
    <property type="molecule type" value="Genomic_DNA"/>
</dbReference>
<dbReference type="GO" id="GO:0031490">
    <property type="term" value="F:chromatin DNA binding"/>
    <property type="evidence" value="ECO:0007669"/>
    <property type="project" value="TreeGrafter"/>
</dbReference>
<comment type="similarity">
    <text evidence="1">Belongs to the VEFS (VRN2-EMF2-FIS2-SU(Z)12) family.</text>
</comment>
<dbReference type="Pfam" id="PF09733">
    <property type="entry name" value="VEFS-Box"/>
    <property type="match status" value="1"/>
</dbReference>
<evidence type="ECO:0000256" key="5">
    <source>
        <dbReference type="ARBA" id="ARBA00022853"/>
    </source>
</evidence>